<dbReference type="EMBL" id="LR633967">
    <property type="protein sequence ID" value="VUX56222.1"/>
    <property type="molecule type" value="Genomic_DNA"/>
</dbReference>
<accession>A0A7D9D3C3</accession>
<proteinExistence type="predicted"/>
<organism evidence="1">
    <name type="scientific">uncultured Woeseiaceae bacterium</name>
    <dbReference type="NCBI Taxonomy" id="1983305"/>
    <lineage>
        <taxon>Bacteria</taxon>
        <taxon>Pseudomonadati</taxon>
        <taxon>Pseudomonadota</taxon>
        <taxon>Gammaproteobacteria</taxon>
        <taxon>Woeseiales</taxon>
        <taxon>Woeseiaceae</taxon>
        <taxon>environmental samples</taxon>
    </lineage>
</organism>
<reference evidence="1" key="1">
    <citation type="submission" date="2019-07" db="EMBL/GenBank/DDBJ databases">
        <authorList>
            <person name="Weber M."/>
            <person name="Kostadinov I."/>
            <person name="Kostadinov D I."/>
        </authorList>
    </citation>
    <scope>NUCLEOTIDE SEQUENCE</scope>
    <source>
        <strain evidence="1">Gfbio:sag-sample-m06:053724c1-46a9-4a36-b237-ea2bf867836b</strain>
    </source>
</reference>
<protein>
    <submittedName>
        <fullName evidence="1">OsmC</fullName>
    </submittedName>
</protein>
<dbReference type="SUPFAM" id="SSF82784">
    <property type="entry name" value="OsmC-like"/>
    <property type="match status" value="2"/>
</dbReference>
<gene>
    <name evidence="1" type="primary">osmC</name>
    <name evidence="1" type="ORF">JTBM06_V1_410009</name>
</gene>
<dbReference type="AlphaFoldDB" id="A0A7D9D3C3"/>
<evidence type="ECO:0000313" key="1">
    <source>
        <dbReference type="EMBL" id="VUX56222.1"/>
    </source>
</evidence>
<dbReference type="Gene3D" id="3.30.300.20">
    <property type="match status" value="2"/>
</dbReference>
<name>A0A7D9D3C3_9GAMM</name>
<sequence length="392" mass="42352">MSVKSTGDCIESANAPLAYKAEGIVTLKTQQLEPPLHGVRVATRALAGMQKEALVTQSFDETVWRMVCDEGPYLNGTDLAPPPLAYFSAGMASSIAAGVLALARERGTELSDLEIVLDNRYSMEGSAIRGTMIAGALPVDLSVSAHVAGKNPNLNSLVFAELSKSPVDALMRNSLVDTFSIVRNSQPIPTGAVEESANPTPDDPVGLFSKHRYVEHRQALTDAVLKLETTESVFDADHGAGAAMKNIQKRQLHIRSILAVRDDGLREVKVQIFKPIGSVFRFLSDDSSVFGGLGRAPSGLAYVSAGIAFCFMTQLGRYAHIVKKNLDSYGVIQDTTFDVGEGRTLPVDTHTYIETTEDQETTQKYVDMGEQTCFLHGACRLSNKSRIKIAGR</sequence>
<dbReference type="InterPro" id="IPR015946">
    <property type="entry name" value="KH_dom-like_a/b"/>
</dbReference>
<dbReference type="InterPro" id="IPR036102">
    <property type="entry name" value="OsmC/Ohrsf"/>
</dbReference>